<proteinExistence type="predicted"/>
<dbReference type="Proteomes" id="UP001172778">
    <property type="component" value="Unassembled WGS sequence"/>
</dbReference>
<keyword evidence="3" id="KW-1185">Reference proteome</keyword>
<gene>
    <name evidence="2" type="ORF">PZA18_07905</name>
</gene>
<protein>
    <submittedName>
        <fullName evidence="2">Uncharacterized protein</fullName>
    </submittedName>
</protein>
<reference evidence="2" key="1">
    <citation type="submission" date="2023-03" db="EMBL/GenBank/DDBJ databases">
        <title>Chitinimonas shenzhenensis gen. nov., sp. nov., a novel member of family Burkholderiaceae isolated from activated sludge collected in Shen Zhen, China.</title>
        <authorList>
            <person name="Wang X."/>
        </authorList>
    </citation>
    <scope>NUCLEOTIDE SEQUENCE</scope>
    <source>
        <strain evidence="2">DQS-5</strain>
    </source>
</reference>
<keyword evidence="1" id="KW-0472">Membrane</keyword>
<dbReference type="EMBL" id="JARRAF010000007">
    <property type="protein sequence ID" value="MDK2123968.1"/>
    <property type="molecule type" value="Genomic_DNA"/>
</dbReference>
<evidence type="ECO:0000313" key="2">
    <source>
        <dbReference type="EMBL" id="MDK2123968.1"/>
    </source>
</evidence>
<comment type="caution">
    <text evidence="2">The sequence shown here is derived from an EMBL/GenBank/DDBJ whole genome shotgun (WGS) entry which is preliminary data.</text>
</comment>
<evidence type="ECO:0000256" key="1">
    <source>
        <dbReference type="SAM" id="Phobius"/>
    </source>
</evidence>
<organism evidence="2 3">
    <name type="scientific">Parachitinimonas caeni</name>
    <dbReference type="NCBI Taxonomy" id="3031301"/>
    <lineage>
        <taxon>Bacteria</taxon>
        <taxon>Pseudomonadati</taxon>
        <taxon>Pseudomonadota</taxon>
        <taxon>Betaproteobacteria</taxon>
        <taxon>Neisseriales</taxon>
        <taxon>Chitinibacteraceae</taxon>
        <taxon>Parachitinimonas</taxon>
    </lineage>
</organism>
<feature type="transmembrane region" description="Helical" evidence="1">
    <location>
        <begin position="12"/>
        <end position="34"/>
    </location>
</feature>
<sequence length="77" mass="8177">METREPSRTAIFFASLAISGSLFLGLSLIVSKFATPFEVTYGAMLVRGEGDQVTAVAKAKTPRNTEVAAAPVTQDRS</sequence>
<keyword evidence="1" id="KW-1133">Transmembrane helix</keyword>
<dbReference type="RefSeq" id="WP_284100277.1">
    <property type="nucleotide sequence ID" value="NZ_JARRAF010000007.1"/>
</dbReference>
<accession>A0ABT7DY09</accession>
<evidence type="ECO:0000313" key="3">
    <source>
        <dbReference type="Proteomes" id="UP001172778"/>
    </source>
</evidence>
<keyword evidence="1" id="KW-0812">Transmembrane</keyword>
<name>A0ABT7DY09_9NEIS</name>